<feature type="compositionally biased region" description="Basic and acidic residues" evidence="12">
    <location>
        <begin position="512"/>
        <end position="533"/>
    </location>
</feature>
<dbReference type="Pfam" id="PF06580">
    <property type="entry name" value="His_kinase"/>
    <property type="match status" value="1"/>
</dbReference>
<dbReference type="SUPFAM" id="SSF55874">
    <property type="entry name" value="ATPase domain of HSP90 chaperone/DNA topoisomerase II/histidine kinase"/>
    <property type="match status" value="1"/>
</dbReference>
<evidence type="ECO:0000259" key="14">
    <source>
        <dbReference type="PROSITE" id="PS50885"/>
    </source>
</evidence>
<keyword evidence="4" id="KW-0808">Transferase</keyword>
<proteinExistence type="predicted"/>
<dbReference type="InterPro" id="IPR010559">
    <property type="entry name" value="Sig_transdc_His_kin_internal"/>
</dbReference>
<dbReference type="OrthoDB" id="9809348at2"/>
<evidence type="ECO:0000256" key="9">
    <source>
        <dbReference type="ARBA" id="ARBA00022989"/>
    </source>
</evidence>
<dbReference type="GO" id="GO:0005524">
    <property type="term" value="F:ATP binding"/>
    <property type="evidence" value="ECO:0007669"/>
    <property type="project" value="UniProtKB-KW"/>
</dbReference>
<name>A0A9X5C530_9FIRM</name>
<accession>A0A9X5C530</accession>
<feature type="domain" description="HAMP" evidence="14">
    <location>
        <begin position="293"/>
        <end position="346"/>
    </location>
</feature>
<evidence type="ECO:0000256" key="6">
    <source>
        <dbReference type="ARBA" id="ARBA00022741"/>
    </source>
</evidence>
<evidence type="ECO:0000256" key="5">
    <source>
        <dbReference type="ARBA" id="ARBA00022692"/>
    </source>
</evidence>
<feature type="region of interest" description="Disordered" evidence="12">
    <location>
        <begin position="646"/>
        <end position="668"/>
    </location>
</feature>
<dbReference type="Gene3D" id="6.10.340.10">
    <property type="match status" value="1"/>
</dbReference>
<dbReference type="CDD" id="cd06225">
    <property type="entry name" value="HAMP"/>
    <property type="match status" value="1"/>
</dbReference>
<keyword evidence="8" id="KW-0067">ATP-binding</keyword>
<protein>
    <submittedName>
        <fullName evidence="15">HAMP domain-containing protein</fullName>
    </submittedName>
</protein>
<dbReference type="SMART" id="SM00304">
    <property type="entry name" value="HAMP"/>
    <property type="match status" value="1"/>
</dbReference>
<evidence type="ECO:0000256" key="13">
    <source>
        <dbReference type="SAM" id="Phobius"/>
    </source>
</evidence>
<dbReference type="PANTHER" id="PTHR34220">
    <property type="entry name" value="SENSOR HISTIDINE KINASE YPDA"/>
    <property type="match status" value="1"/>
</dbReference>
<evidence type="ECO:0000313" key="15">
    <source>
        <dbReference type="EMBL" id="NDO67892.1"/>
    </source>
</evidence>
<keyword evidence="10" id="KW-0902">Two-component regulatory system</keyword>
<keyword evidence="7" id="KW-0418">Kinase</keyword>
<dbReference type="SUPFAM" id="SSF158472">
    <property type="entry name" value="HAMP domain-like"/>
    <property type="match status" value="1"/>
</dbReference>
<evidence type="ECO:0000256" key="4">
    <source>
        <dbReference type="ARBA" id="ARBA00022679"/>
    </source>
</evidence>
<dbReference type="InterPro" id="IPR003660">
    <property type="entry name" value="HAMP_dom"/>
</dbReference>
<feature type="compositionally biased region" description="Basic and acidic residues" evidence="12">
    <location>
        <begin position="585"/>
        <end position="594"/>
    </location>
</feature>
<dbReference type="GO" id="GO:0000155">
    <property type="term" value="F:phosphorelay sensor kinase activity"/>
    <property type="evidence" value="ECO:0007669"/>
    <property type="project" value="InterPro"/>
</dbReference>
<sequence>MEKKRPKQLYLKMFRTYTAMVLCIVAALVLYFMSATRGRLLENGREELERISGEALAYAEGVEQIADYLHRDLYRSQSELEDLLQYFRLEPEEYQQYSLRRYISSEELVYKSVFYFMNQAFEAYSQLEKIELVSYETQQLTECRPEKIVFPGKDGQVRLAQIQNQEYCVPGKLVYVKEVREMNTMEPAGCMVFTFEAEQALEKIRSFSPFAEMAVVFGEDQVIFQSPEGADDALRLEDRHYFVRSQSAGEYQIHTFLDERQAARLPWTTFLAILAAGAAAGVIGIFFVDYYAKRFAGRVEAILDAMNQVTTGDFQVRLETGKKEDELDMIADNFNGMCEKLELYIEKSYLEEIERKNAQMQALQSQINPHFLYNTLEAIRMKAICNGDREVGKMLYSMVVLFRSQLKEADVITLGQELDYCKQYLELFEYRYQGCFRSEVECPAELLSLPIIKFVLQPVMENYFIHGIERERQDNLVQVRGEKKGDTLFLYVKDNGRGMEPEKLAQMNRELRENAKTEKRNGQKLRENTKTERQNGQNPQENAKAERQNGEKLRENAKAERWNGEKLRENTKTERQNGENPWNKPELEKGREPQEQAGTKKRNESIGIHNVNRRLKAVYGEKYGIYLEAVQPKGLMVVLMAKAEEDAGKDRVGGCAEEGEEHEKGNVS</sequence>
<dbReference type="PANTHER" id="PTHR34220:SF11">
    <property type="entry name" value="SENSOR PROTEIN KINASE HPTS"/>
    <property type="match status" value="1"/>
</dbReference>
<keyword evidence="11 13" id="KW-0472">Membrane</keyword>
<dbReference type="InterPro" id="IPR050640">
    <property type="entry name" value="Bact_2-comp_sensor_kinase"/>
</dbReference>
<evidence type="ECO:0000256" key="1">
    <source>
        <dbReference type="ARBA" id="ARBA00004651"/>
    </source>
</evidence>
<gene>
    <name evidence="15" type="ORF">FMM80_03880</name>
</gene>
<dbReference type="Proteomes" id="UP000474104">
    <property type="component" value="Unassembled WGS sequence"/>
</dbReference>
<dbReference type="Gene3D" id="3.30.565.10">
    <property type="entry name" value="Histidine kinase-like ATPase, C-terminal domain"/>
    <property type="match status" value="1"/>
</dbReference>
<comment type="subcellular location">
    <subcellularLocation>
        <location evidence="1">Cell membrane</location>
        <topology evidence="1">Multi-pass membrane protein</topology>
    </subcellularLocation>
</comment>
<dbReference type="EMBL" id="VIRB01000028">
    <property type="protein sequence ID" value="NDO67892.1"/>
    <property type="molecule type" value="Genomic_DNA"/>
</dbReference>
<evidence type="ECO:0000256" key="10">
    <source>
        <dbReference type="ARBA" id="ARBA00023012"/>
    </source>
</evidence>
<keyword evidence="6" id="KW-0547">Nucleotide-binding</keyword>
<comment type="caution">
    <text evidence="15">The sequence shown here is derived from an EMBL/GenBank/DDBJ whole genome shotgun (WGS) entry which is preliminary data.</text>
</comment>
<keyword evidence="3" id="KW-0597">Phosphoprotein</keyword>
<evidence type="ECO:0000256" key="2">
    <source>
        <dbReference type="ARBA" id="ARBA00022475"/>
    </source>
</evidence>
<evidence type="ECO:0000256" key="11">
    <source>
        <dbReference type="ARBA" id="ARBA00023136"/>
    </source>
</evidence>
<dbReference type="InterPro" id="IPR036890">
    <property type="entry name" value="HATPase_C_sf"/>
</dbReference>
<feature type="region of interest" description="Disordered" evidence="12">
    <location>
        <begin position="512"/>
        <end position="603"/>
    </location>
</feature>
<evidence type="ECO:0000256" key="8">
    <source>
        <dbReference type="ARBA" id="ARBA00022840"/>
    </source>
</evidence>
<dbReference type="RefSeq" id="WP_004069788.1">
    <property type="nucleotide sequence ID" value="NZ_VIRB01000028.1"/>
</dbReference>
<reference evidence="15 16" key="1">
    <citation type="submission" date="2019-07" db="EMBL/GenBank/DDBJ databases">
        <title>Draft genome sequences of 15 bacterial species constituting the stable defined intestinal microbiota of the GM15 gnotobiotic mouse model.</title>
        <authorList>
            <person name="Elie C."/>
            <person name="Mathieu A."/>
            <person name="Saliou A."/>
            <person name="Darnaud M."/>
            <person name="Leulier F."/>
            <person name="Tamellini A."/>
        </authorList>
    </citation>
    <scope>NUCLEOTIDE SEQUENCE [LARGE SCALE GENOMIC DNA]</scope>
    <source>
        <strain evidence="16">ASF 502</strain>
    </source>
</reference>
<evidence type="ECO:0000313" key="16">
    <source>
        <dbReference type="Proteomes" id="UP000474104"/>
    </source>
</evidence>
<keyword evidence="2" id="KW-1003">Cell membrane</keyword>
<dbReference type="PROSITE" id="PS50885">
    <property type="entry name" value="HAMP"/>
    <property type="match status" value="1"/>
</dbReference>
<evidence type="ECO:0000256" key="7">
    <source>
        <dbReference type="ARBA" id="ARBA00022777"/>
    </source>
</evidence>
<keyword evidence="9 13" id="KW-1133">Transmembrane helix</keyword>
<organism evidence="15 16">
    <name type="scientific">Schaedlerella arabinosiphila</name>
    <dbReference type="NCBI Taxonomy" id="2044587"/>
    <lineage>
        <taxon>Bacteria</taxon>
        <taxon>Bacillati</taxon>
        <taxon>Bacillota</taxon>
        <taxon>Clostridia</taxon>
        <taxon>Lachnospirales</taxon>
        <taxon>Lachnospiraceae</taxon>
        <taxon>Schaedlerella</taxon>
    </lineage>
</organism>
<feature type="transmembrane region" description="Helical" evidence="13">
    <location>
        <begin position="267"/>
        <end position="288"/>
    </location>
</feature>
<dbReference type="Pfam" id="PF00672">
    <property type="entry name" value="HAMP"/>
    <property type="match status" value="1"/>
</dbReference>
<keyword evidence="5 13" id="KW-0812">Transmembrane</keyword>
<dbReference type="AlphaFoldDB" id="A0A9X5C530"/>
<dbReference type="GO" id="GO:0005886">
    <property type="term" value="C:plasma membrane"/>
    <property type="evidence" value="ECO:0007669"/>
    <property type="project" value="UniProtKB-SubCell"/>
</dbReference>
<feature type="compositionally biased region" description="Basic and acidic residues" evidence="12">
    <location>
        <begin position="543"/>
        <end position="577"/>
    </location>
</feature>
<evidence type="ECO:0000256" key="12">
    <source>
        <dbReference type="SAM" id="MobiDB-lite"/>
    </source>
</evidence>
<evidence type="ECO:0000256" key="3">
    <source>
        <dbReference type="ARBA" id="ARBA00022553"/>
    </source>
</evidence>